<dbReference type="EMBL" id="BFCE01000003">
    <property type="protein sequence ID" value="GBG35464.1"/>
    <property type="molecule type" value="Genomic_DNA"/>
</dbReference>
<name>A0A401IPB9_9VIRU</name>
<feature type="region of interest" description="Disordered" evidence="1">
    <location>
        <begin position="799"/>
        <end position="823"/>
    </location>
</feature>
<reference evidence="2" key="1">
    <citation type="journal article" date="2018" name="J. Virol.">
        <title>Crustacean Genome Exploration Reveals the Evolutionary Origin of White Spot Syndrome Virus.</title>
        <authorList>
            <person name="Kawato S."/>
            <person name="Shitara A."/>
            <person name="Wang Y."/>
            <person name="Nozaki R."/>
            <person name="Kondo H."/>
            <person name="Hirono I."/>
        </authorList>
    </citation>
    <scope>NUCLEOTIDE SEQUENCE</scope>
    <source>
        <strain evidence="2">Mikawa-1</strain>
    </source>
</reference>
<accession>A0A401IPB9</accession>
<evidence type="ECO:0000256" key="1">
    <source>
        <dbReference type="SAM" id="MobiDB-lite"/>
    </source>
</evidence>
<proteinExistence type="predicted"/>
<protein>
    <submittedName>
        <fullName evidence="2">Wsv327-like protein</fullName>
    </submittedName>
</protein>
<sequence length="863" mass="95030">MPSQNNYVFALVAETKGDEGLRDYVSEGLYVTARALHSRQTNLPRVLSSNILGSTWFGDVAQNFSPRLTTGLGPARMDDYEAATSSGDILTVDEMAARVMDPSWRLTEAATEKMTDGGNLRLFPILNLLNGFEYMMSNIFHSAARLAAATPSDLKTHWGRPTWLVDASMLLKNDNATQTSTADVAMGRARRTVAILTLTLIDILYWKKKTIGEAGLSKQPQYFDELIKLISERGEGFIEGTLGDDMVSSPSSSLSLLVPSVTTTLTSVITSSKGSLPLISGTFYEAILGYNIVSRLTPLISSEYQLLISSMADHVNDSSTSTSLEKYVVDPTLEVPNKSVTEEQKKWIRLERERRNKLSDSQRKIEAAFKNHAYLSAAIDMEPSTHGDVAMKVLHREVEREMVTRNITSPTEALYIMYSSGSRQPLFSNFSVSRVRPADSSARFSMYAMWNTLFLAAGRMLPPILSSAAKIPVVSSVTRCRLFVNFFLKDLHALFSCIRCERGFMIKTLDTFSFLELEKKMPGEGKRQMLGSLRAALDSLCPVTNGASHRQGVSEHSLGKLIRAILSCSLPENGGVQTIAAQGKARIRKLDSELRELYTSDRNAYKAEGIKYVSVSKGFTVLAFYLLYSAAATASGEIRKGAVSSFKPIEQTILALLHRWCNPRFPTANLWRQNLTNDAISAPLLACAGVWALRNAVRARRDVSDITNGIFIPGRPLTLPEALSSSTSMHNLLTNSYLRADNVDSGNLVWEALKEMEAESEVWAALSNAKISTIQRMIEGPEMRKSELIVEPVGRIPTTTTEMAPKLGHPSPGKKRTTSSGNHDLLHSAALTGQLSLSVADLSKMTKQTYSTMNSFPLTPYDV</sequence>
<comment type="caution">
    <text evidence="2">The sequence shown here is derived from an EMBL/GenBank/DDBJ whole genome shotgun (WGS) entry which is preliminary data.</text>
</comment>
<organism evidence="2">
    <name type="scientific">Metapenaeus ensis nimavirus</name>
    <dbReference type="NCBI Taxonomy" id="2133794"/>
    <lineage>
        <taxon>Viruses</taxon>
        <taxon>Viruses incertae sedis</taxon>
        <taxon>Naldaviricetes</taxon>
        <taxon>Nimaviridae</taxon>
    </lineage>
</organism>
<evidence type="ECO:0000313" key="2">
    <source>
        <dbReference type="EMBL" id="GBG35464.1"/>
    </source>
</evidence>